<evidence type="ECO:0000313" key="6">
    <source>
        <dbReference type="EMBL" id="MDE8650449.1"/>
    </source>
</evidence>
<reference evidence="6 7" key="1">
    <citation type="submission" date="2023-03" db="EMBL/GenBank/DDBJ databases">
        <title>NovoSphingobium album sp. nov. isolated from polycyclic aromatic hydrocarbons- and heavy-metal polluted soil.</title>
        <authorList>
            <person name="Liu Z."/>
            <person name="Wang K."/>
        </authorList>
    </citation>
    <scope>NUCLEOTIDE SEQUENCE [LARGE SCALE GENOMIC DNA]</scope>
    <source>
        <strain evidence="6 7">H3SJ31-1</strain>
    </source>
</reference>
<dbReference type="Proteomes" id="UP001216253">
    <property type="component" value="Unassembled WGS sequence"/>
</dbReference>
<name>A0ABT5WK74_9SPHN</name>
<evidence type="ECO:0000256" key="4">
    <source>
        <dbReference type="PROSITE-ProRule" id="PRU00335"/>
    </source>
</evidence>
<dbReference type="Pfam" id="PF00440">
    <property type="entry name" value="TetR_N"/>
    <property type="match status" value="1"/>
</dbReference>
<feature type="DNA-binding region" description="H-T-H motif" evidence="4">
    <location>
        <begin position="24"/>
        <end position="43"/>
    </location>
</feature>
<evidence type="ECO:0000256" key="3">
    <source>
        <dbReference type="ARBA" id="ARBA00023163"/>
    </source>
</evidence>
<dbReference type="PROSITE" id="PS50977">
    <property type="entry name" value="HTH_TETR_2"/>
    <property type="match status" value="1"/>
</dbReference>
<dbReference type="PANTHER" id="PTHR30055">
    <property type="entry name" value="HTH-TYPE TRANSCRIPTIONAL REGULATOR RUTR"/>
    <property type="match status" value="1"/>
</dbReference>
<accession>A0ABT5WK74</accession>
<dbReference type="PRINTS" id="PR00455">
    <property type="entry name" value="HTHTETR"/>
</dbReference>
<dbReference type="Gene3D" id="1.10.357.10">
    <property type="entry name" value="Tetracycline Repressor, domain 2"/>
    <property type="match status" value="1"/>
</dbReference>
<keyword evidence="3" id="KW-0804">Transcription</keyword>
<keyword evidence="7" id="KW-1185">Reference proteome</keyword>
<dbReference type="PANTHER" id="PTHR30055:SF234">
    <property type="entry name" value="HTH-TYPE TRANSCRIPTIONAL REGULATOR BETI"/>
    <property type="match status" value="1"/>
</dbReference>
<comment type="caution">
    <text evidence="6">The sequence shown here is derived from an EMBL/GenBank/DDBJ whole genome shotgun (WGS) entry which is preliminary data.</text>
</comment>
<evidence type="ECO:0000259" key="5">
    <source>
        <dbReference type="PROSITE" id="PS50977"/>
    </source>
</evidence>
<dbReference type="SUPFAM" id="SSF46689">
    <property type="entry name" value="Homeodomain-like"/>
    <property type="match status" value="1"/>
</dbReference>
<keyword evidence="2 4" id="KW-0238">DNA-binding</keyword>
<dbReference type="RefSeq" id="WP_275226530.1">
    <property type="nucleotide sequence ID" value="NZ_JARESE010000001.1"/>
</dbReference>
<dbReference type="InterPro" id="IPR009057">
    <property type="entry name" value="Homeodomain-like_sf"/>
</dbReference>
<evidence type="ECO:0000256" key="2">
    <source>
        <dbReference type="ARBA" id="ARBA00023125"/>
    </source>
</evidence>
<evidence type="ECO:0000256" key="1">
    <source>
        <dbReference type="ARBA" id="ARBA00023015"/>
    </source>
</evidence>
<evidence type="ECO:0000313" key="7">
    <source>
        <dbReference type="Proteomes" id="UP001216253"/>
    </source>
</evidence>
<organism evidence="6 7">
    <name type="scientific">Novosphingobium album</name>
    <name type="common">ex Liu et al. 2023</name>
    <dbReference type="NCBI Taxonomy" id="3031130"/>
    <lineage>
        <taxon>Bacteria</taxon>
        <taxon>Pseudomonadati</taxon>
        <taxon>Pseudomonadota</taxon>
        <taxon>Alphaproteobacteria</taxon>
        <taxon>Sphingomonadales</taxon>
        <taxon>Sphingomonadaceae</taxon>
        <taxon>Novosphingobium</taxon>
    </lineage>
</organism>
<proteinExistence type="predicted"/>
<dbReference type="InterPro" id="IPR001647">
    <property type="entry name" value="HTH_TetR"/>
</dbReference>
<dbReference type="InterPro" id="IPR050109">
    <property type="entry name" value="HTH-type_TetR-like_transc_reg"/>
</dbReference>
<keyword evidence="1" id="KW-0805">Transcription regulation</keyword>
<feature type="domain" description="HTH tetR-type" evidence="5">
    <location>
        <begin position="1"/>
        <end position="61"/>
    </location>
</feature>
<dbReference type="EMBL" id="JARESE010000001">
    <property type="protein sequence ID" value="MDE8650449.1"/>
    <property type="molecule type" value="Genomic_DNA"/>
</dbReference>
<protein>
    <submittedName>
        <fullName evidence="6">Helix-turn-helix domain containing protein</fullName>
    </submittedName>
</protein>
<gene>
    <name evidence="6" type="ORF">PYV00_01795</name>
</gene>
<sequence>MEIERELFAAAADQFLAHGYAGTSMADIVEAAGMSKTTLYARFSSKEDLFRALLGYIVERSYPALPALLECERDTPLGEALESFADRALATALARDWVLFDKLLHSEGARFPELTRISSELRRQSIGAITDYIAYCAERDGIACGKPESVASVFVMALRGFFSEAVVSMRAVSGAERREFGAEVVRLLMAGRTSW</sequence>